<evidence type="ECO:0000313" key="2">
    <source>
        <dbReference type="Proteomes" id="UP000004358"/>
    </source>
</evidence>
<dbReference type="AlphaFoldDB" id="A4A150"/>
<dbReference type="STRING" id="314230.DSM3645_06604"/>
<dbReference type="EMBL" id="AANZ01000032">
    <property type="protein sequence ID" value="EAQ77510.1"/>
    <property type="molecule type" value="Genomic_DNA"/>
</dbReference>
<proteinExistence type="predicted"/>
<dbReference type="RefSeq" id="WP_002654915.1">
    <property type="nucleotide sequence ID" value="NZ_CH672377.1"/>
</dbReference>
<dbReference type="Proteomes" id="UP000004358">
    <property type="component" value="Unassembled WGS sequence"/>
</dbReference>
<dbReference type="HOGENOM" id="CLU_3150047_0_0_0"/>
<accession>A4A150</accession>
<protein>
    <submittedName>
        <fullName evidence="1">Uncharacterized protein</fullName>
    </submittedName>
</protein>
<comment type="caution">
    <text evidence="1">The sequence shown here is derived from an EMBL/GenBank/DDBJ whole genome shotgun (WGS) entry which is preliminary data.</text>
</comment>
<gene>
    <name evidence="1" type="ORF">DSM3645_06604</name>
</gene>
<evidence type="ECO:0000313" key="1">
    <source>
        <dbReference type="EMBL" id="EAQ77510.1"/>
    </source>
</evidence>
<name>A4A150_9BACT</name>
<organism evidence="1 2">
    <name type="scientific">Blastopirellula marina DSM 3645</name>
    <dbReference type="NCBI Taxonomy" id="314230"/>
    <lineage>
        <taxon>Bacteria</taxon>
        <taxon>Pseudomonadati</taxon>
        <taxon>Planctomycetota</taxon>
        <taxon>Planctomycetia</taxon>
        <taxon>Pirellulales</taxon>
        <taxon>Pirellulaceae</taxon>
        <taxon>Blastopirellula</taxon>
    </lineage>
</organism>
<reference evidence="1 2" key="1">
    <citation type="submission" date="2006-02" db="EMBL/GenBank/DDBJ databases">
        <authorList>
            <person name="Amann R."/>
            <person name="Ferriera S."/>
            <person name="Johnson J."/>
            <person name="Kravitz S."/>
            <person name="Halpern A."/>
            <person name="Remington K."/>
            <person name="Beeson K."/>
            <person name="Tran B."/>
            <person name="Rogers Y.-H."/>
            <person name="Friedman R."/>
            <person name="Venter J.C."/>
        </authorList>
    </citation>
    <scope>NUCLEOTIDE SEQUENCE [LARGE SCALE GENOMIC DNA]</scope>
    <source>
        <strain evidence="1 2">DSM 3645</strain>
    </source>
</reference>
<sequence>MKIAAEPLSPSLGSNSCAVDAPIVVAIYRRTKTPAMLIPLIWPLSLAQ</sequence>